<name>A0ABR9XC22_9SPHI</name>
<comment type="caution">
    <text evidence="1">The sequence shown here is derived from an EMBL/GenBank/DDBJ whole genome shotgun (WGS) entry which is preliminary data.</text>
</comment>
<evidence type="ECO:0000313" key="1">
    <source>
        <dbReference type="EMBL" id="MBE9664917.1"/>
    </source>
</evidence>
<evidence type="ECO:0008006" key="3">
    <source>
        <dbReference type="Google" id="ProtNLM"/>
    </source>
</evidence>
<dbReference type="RefSeq" id="WP_194104340.1">
    <property type="nucleotide sequence ID" value="NZ_JADFFM010000001.1"/>
</dbReference>
<proteinExistence type="predicted"/>
<organism evidence="1 2">
    <name type="scientific">Mucilaginibacter boryungensis</name>
    <dbReference type="NCBI Taxonomy" id="768480"/>
    <lineage>
        <taxon>Bacteria</taxon>
        <taxon>Pseudomonadati</taxon>
        <taxon>Bacteroidota</taxon>
        <taxon>Sphingobacteriia</taxon>
        <taxon>Sphingobacteriales</taxon>
        <taxon>Sphingobacteriaceae</taxon>
        <taxon>Mucilaginibacter</taxon>
    </lineage>
</organism>
<protein>
    <recommendedName>
        <fullName evidence="3">YgiT-type zinc finger domain-containing protein</fullName>
    </recommendedName>
</protein>
<dbReference type="Proteomes" id="UP000632774">
    <property type="component" value="Unassembled WGS sequence"/>
</dbReference>
<evidence type="ECO:0000313" key="2">
    <source>
        <dbReference type="Proteomes" id="UP000632774"/>
    </source>
</evidence>
<sequence length="76" mass="8807">MKTKSYITYYCFNKACHGSVYFSDTIRVDELPLTITTLTENHYCELCHSRMISIADIEVKLAVSQIEPQSSRVLHY</sequence>
<gene>
    <name evidence="1" type="ORF">IRJ18_00995</name>
</gene>
<accession>A0ABR9XC22</accession>
<keyword evidence="2" id="KW-1185">Reference proteome</keyword>
<reference evidence="1 2" key="1">
    <citation type="submission" date="2020-10" db="EMBL/GenBank/DDBJ databases">
        <title>Mucilaginibacter mali sp. nov., isolated from rhizosphere soil of apple orchard.</title>
        <authorList>
            <person name="Lee J.-S."/>
            <person name="Kim H.S."/>
            <person name="Kim J.-S."/>
        </authorList>
    </citation>
    <scope>NUCLEOTIDE SEQUENCE [LARGE SCALE GENOMIC DNA]</scope>
    <source>
        <strain evidence="1 2">KCTC 23157</strain>
    </source>
</reference>
<dbReference type="EMBL" id="JADFFM010000001">
    <property type="protein sequence ID" value="MBE9664917.1"/>
    <property type="molecule type" value="Genomic_DNA"/>
</dbReference>